<accession>A0ABN7WEC7</accession>
<gene>
    <name evidence="1" type="ORF">GMARGA_LOCUS29781</name>
</gene>
<dbReference type="Proteomes" id="UP000789901">
    <property type="component" value="Unassembled WGS sequence"/>
</dbReference>
<keyword evidence="2" id="KW-1185">Reference proteome</keyword>
<sequence length="259" mass="29879">MLIWELCYETIPYKTLETKKVADYVLSGKREKLISGKFDDTNDVNIQKKFNEIINKGNRIDLMQLHRKLEKLAEHNPIALCAPQLLENNKLDFGITCDTENSKLPKFEDEPINFYENISSIDPLISVDEGIEFHRNKNYESAWKSVADAQYRYAVSLIGNDPNINDEKCNKILHYLKLAIIQSLDGTLTQQPKGTIGVVVVPDNSDFTFRCKERSKILVYPIILTKQSNICSDLELIKKFPTPEEKNFWNPNFEMGKSR</sequence>
<name>A0ABN7WEC7_GIGMA</name>
<evidence type="ECO:0000313" key="1">
    <source>
        <dbReference type="EMBL" id="CAG8828700.1"/>
    </source>
</evidence>
<reference evidence="1 2" key="1">
    <citation type="submission" date="2021-06" db="EMBL/GenBank/DDBJ databases">
        <authorList>
            <person name="Kallberg Y."/>
            <person name="Tangrot J."/>
            <person name="Rosling A."/>
        </authorList>
    </citation>
    <scope>NUCLEOTIDE SEQUENCE [LARGE SCALE GENOMIC DNA]</scope>
    <source>
        <strain evidence="1 2">120-4 pot B 10/14</strain>
    </source>
</reference>
<protein>
    <submittedName>
        <fullName evidence="1">25266_t:CDS:1</fullName>
    </submittedName>
</protein>
<feature type="non-terminal residue" evidence="1">
    <location>
        <position position="259"/>
    </location>
</feature>
<evidence type="ECO:0000313" key="2">
    <source>
        <dbReference type="Proteomes" id="UP000789901"/>
    </source>
</evidence>
<comment type="caution">
    <text evidence="1">The sequence shown here is derived from an EMBL/GenBank/DDBJ whole genome shotgun (WGS) entry which is preliminary data.</text>
</comment>
<organism evidence="1 2">
    <name type="scientific">Gigaspora margarita</name>
    <dbReference type="NCBI Taxonomy" id="4874"/>
    <lineage>
        <taxon>Eukaryota</taxon>
        <taxon>Fungi</taxon>
        <taxon>Fungi incertae sedis</taxon>
        <taxon>Mucoromycota</taxon>
        <taxon>Glomeromycotina</taxon>
        <taxon>Glomeromycetes</taxon>
        <taxon>Diversisporales</taxon>
        <taxon>Gigasporaceae</taxon>
        <taxon>Gigaspora</taxon>
    </lineage>
</organism>
<proteinExistence type="predicted"/>
<dbReference type="EMBL" id="CAJVQB010040679">
    <property type="protein sequence ID" value="CAG8828700.1"/>
    <property type="molecule type" value="Genomic_DNA"/>
</dbReference>